<dbReference type="InterPro" id="IPR036390">
    <property type="entry name" value="WH_DNA-bd_sf"/>
</dbReference>
<evidence type="ECO:0000256" key="2">
    <source>
        <dbReference type="ARBA" id="ARBA00023015"/>
    </source>
</evidence>
<evidence type="ECO:0000259" key="6">
    <source>
        <dbReference type="Pfam" id="PF01628"/>
    </source>
</evidence>
<dbReference type="NCBIfam" id="TIGR00331">
    <property type="entry name" value="hrcA"/>
    <property type="match status" value="1"/>
</dbReference>
<dbReference type="PIRSF" id="PIRSF005485">
    <property type="entry name" value="HrcA"/>
    <property type="match status" value="1"/>
</dbReference>
<proteinExistence type="inferred from homology"/>
<comment type="similarity">
    <text evidence="5">Belongs to the HrcA family.</text>
</comment>
<organism evidence="7 8">
    <name type="scientific">Maricaulis maris (strain MCS10)</name>
    <name type="common">Caulobacter maris</name>
    <dbReference type="NCBI Taxonomy" id="394221"/>
    <lineage>
        <taxon>Bacteria</taxon>
        <taxon>Pseudomonadati</taxon>
        <taxon>Pseudomonadota</taxon>
        <taxon>Alphaproteobacteria</taxon>
        <taxon>Maricaulales</taxon>
        <taxon>Maricaulaceae</taxon>
        <taxon>Maricaulis</taxon>
    </lineage>
</organism>
<keyword evidence="2 5" id="KW-0805">Transcription regulation</keyword>
<keyword evidence="1 5" id="KW-0678">Repressor</keyword>
<name>Q0AKA7_MARMM</name>
<dbReference type="PANTHER" id="PTHR34824">
    <property type="entry name" value="HEAT-INDUCIBLE TRANSCRIPTION REPRESSOR HRCA"/>
    <property type="match status" value="1"/>
</dbReference>
<dbReference type="GO" id="GO:0003677">
    <property type="term" value="F:DNA binding"/>
    <property type="evidence" value="ECO:0007669"/>
    <property type="project" value="InterPro"/>
</dbReference>
<dbReference type="STRING" id="394221.Mmar10_3005"/>
<keyword evidence="4 5" id="KW-0804">Transcription</keyword>
<keyword evidence="8" id="KW-1185">Reference proteome</keyword>
<dbReference type="GO" id="GO:0045892">
    <property type="term" value="P:negative regulation of DNA-templated transcription"/>
    <property type="evidence" value="ECO:0007669"/>
    <property type="project" value="UniProtKB-UniRule"/>
</dbReference>
<dbReference type="eggNOG" id="COG1420">
    <property type="taxonomic scope" value="Bacteria"/>
</dbReference>
<reference evidence="7 8" key="1">
    <citation type="submission" date="2006-08" db="EMBL/GenBank/DDBJ databases">
        <title>Complete sequence of Maricaulis maris MCS10.</title>
        <authorList>
            <consortium name="US DOE Joint Genome Institute"/>
            <person name="Copeland A."/>
            <person name="Lucas S."/>
            <person name="Lapidus A."/>
            <person name="Barry K."/>
            <person name="Detter J.C."/>
            <person name="Glavina del Rio T."/>
            <person name="Hammon N."/>
            <person name="Israni S."/>
            <person name="Dalin E."/>
            <person name="Tice H."/>
            <person name="Pitluck S."/>
            <person name="Saunders E."/>
            <person name="Brettin T."/>
            <person name="Bruce D."/>
            <person name="Han C."/>
            <person name="Tapia R."/>
            <person name="Gilna P."/>
            <person name="Schmutz J."/>
            <person name="Larimer F."/>
            <person name="Land M."/>
            <person name="Hauser L."/>
            <person name="Kyrpides N."/>
            <person name="Mikhailova N."/>
            <person name="Viollier P."/>
            <person name="Stephens C."/>
            <person name="Richardson P."/>
        </authorList>
    </citation>
    <scope>NUCLEOTIDE SEQUENCE [LARGE SCALE GENOMIC DNA]</scope>
    <source>
        <strain evidence="7 8">MCS10</strain>
    </source>
</reference>
<dbReference type="HAMAP" id="MF_00081">
    <property type="entry name" value="HrcA"/>
    <property type="match status" value="1"/>
</dbReference>
<dbReference type="EMBL" id="CP000449">
    <property type="protein sequence ID" value="ABI67286.1"/>
    <property type="molecule type" value="Genomic_DNA"/>
</dbReference>
<dbReference type="InterPro" id="IPR021153">
    <property type="entry name" value="HrcA_C"/>
</dbReference>
<dbReference type="AlphaFoldDB" id="Q0AKA7"/>
<dbReference type="Gene3D" id="1.10.10.10">
    <property type="entry name" value="Winged helix-like DNA-binding domain superfamily/Winged helix DNA-binding domain"/>
    <property type="match status" value="1"/>
</dbReference>
<dbReference type="Proteomes" id="UP000001964">
    <property type="component" value="Chromosome"/>
</dbReference>
<dbReference type="Pfam" id="PF01628">
    <property type="entry name" value="HrcA"/>
    <property type="match status" value="1"/>
</dbReference>
<dbReference type="SUPFAM" id="SSF55781">
    <property type="entry name" value="GAF domain-like"/>
    <property type="match status" value="1"/>
</dbReference>
<sequence length="359" mass="38522">MSLTAPQSALAALDDRMRTIFREIVEAYLRSGDPVGSRTLSQSGNLTLSPASIRNTMADLADLGLLSAPHASAGRMPTHAGLRLFVDGLLQVGELSADERKAIEGQVSMSGRSTKDLLTEATSLLGGLSGGAGLVVTQKREAPLRHVEFVPLSKVEMLGVLVFEDGSVENRLMRTPDGIPPAALIDAGNYLSTRLKGRTLSDARKAIEQEIAERRSALDSAAEGLVKQGLADWSGGKGQERSLIVRGQSRLLESLDAVGDLERIRLLFEDIERKEELVTLLDKARDAEGVRLFIGAENPLFSLSGSSVIVAPYMNAEQEIIGALGVIGPTRLNYARVIPLVDYTARVVGQILDSARSRE</sequence>
<dbReference type="OrthoDB" id="9783139at2"/>
<dbReference type="HOGENOM" id="CLU_050019_0_0_5"/>
<evidence type="ECO:0000256" key="3">
    <source>
        <dbReference type="ARBA" id="ARBA00023016"/>
    </source>
</evidence>
<evidence type="ECO:0000313" key="7">
    <source>
        <dbReference type="EMBL" id="ABI67286.1"/>
    </source>
</evidence>
<evidence type="ECO:0000256" key="5">
    <source>
        <dbReference type="HAMAP-Rule" id="MF_00081"/>
    </source>
</evidence>
<evidence type="ECO:0000256" key="4">
    <source>
        <dbReference type="ARBA" id="ARBA00023163"/>
    </source>
</evidence>
<feature type="domain" description="Heat-inducible transcription repressor HrcA C-terminal" evidence="6">
    <location>
        <begin position="116"/>
        <end position="338"/>
    </location>
</feature>
<accession>Q0AKA7</accession>
<dbReference type="PANTHER" id="PTHR34824:SF1">
    <property type="entry name" value="HEAT-INDUCIBLE TRANSCRIPTION REPRESSOR HRCA"/>
    <property type="match status" value="1"/>
</dbReference>
<dbReference type="Gene3D" id="3.30.450.40">
    <property type="match status" value="1"/>
</dbReference>
<dbReference type="InterPro" id="IPR029016">
    <property type="entry name" value="GAF-like_dom_sf"/>
</dbReference>
<evidence type="ECO:0000256" key="1">
    <source>
        <dbReference type="ARBA" id="ARBA00022491"/>
    </source>
</evidence>
<dbReference type="SUPFAM" id="SSF46785">
    <property type="entry name" value="Winged helix' DNA-binding domain"/>
    <property type="match status" value="1"/>
</dbReference>
<dbReference type="RefSeq" id="WP_011644930.1">
    <property type="nucleotide sequence ID" value="NC_008347.1"/>
</dbReference>
<comment type="function">
    <text evidence="5">Negative regulator of class I heat shock genes (grpE-dnaK-dnaJ and groELS operons). Prevents heat-shock induction of these operons.</text>
</comment>
<dbReference type="InterPro" id="IPR002571">
    <property type="entry name" value="HrcA"/>
</dbReference>
<gene>
    <name evidence="5" type="primary">hrcA</name>
    <name evidence="7" type="ordered locus">Mmar10_3005</name>
</gene>
<dbReference type="KEGG" id="mmr:Mmar10_3005"/>
<keyword evidence="3 5" id="KW-0346">Stress response</keyword>
<evidence type="ECO:0000313" key="8">
    <source>
        <dbReference type="Proteomes" id="UP000001964"/>
    </source>
</evidence>
<protein>
    <recommendedName>
        <fullName evidence="5">Heat-inducible transcription repressor HrcA</fullName>
    </recommendedName>
</protein>
<dbReference type="InterPro" id="IPR036388">
    <property type="entry name" value="WH-like_DNA-bd_sf"/>
</dbReference>